<organism evidence="1 2">
    <name type="scientific">Nibrella saemangeumensis</name>
    <dbReference type="NCBI Taxonomy" id="1084526"/>
    <lineage>
        <taxon>Bacteria</taxon>
        <taxon>Pseudomonadati</taxon>
        <taxon>Bacteroidota</taxon>
        <taxon>Cytophagia</taxon>
        <taxon>Cytophagales</taxon>
        <taxon>Spirosomataceae</taxon>
        <taxon>Nibrella</taxon>
    </lineage>
</organism>
<dbReference type="EMBL" id="BAABHD010000005">
    <property type="protein sequence ID" value="GAA4449151.1"/>
    <property type="molecule type" value="Genomic_DNA"/>
</dbReference>
<dbReference type="Proteomes" id="UP001501175">
    <property type="component" value="Unassembled WGS sequence"/>
</dbReference>
<evidence type="ECO:0000313" key="1">
    <source>
        <dbReference type="EMBL" id="GAA4449151.1"/>
    </source>
</evidence>
<keyword evidence="2" id="KW-1185">Reference proteome</keyword>
<gene>
    <name evidence="1" type="ORF">GCM10023189_08180</name>
</gene>
<sequence>MLHQRHITTSPVEVGKTTPFPLVQIANRNTLLHLIGLNTYHQFGQQYNPHFFFQQFSETLATENKQVIHIWEDIWRQKPAIVLSRLNAMVGLSERIPARLTQIRRVDRPLATQFLEMSHLQAVTLSKYRYGLYLPQRYFRVLSPEFQEQIPANESELLVALATFSLPRRIERDGKLYRSVELVRFANRLNCTVVGGLDKLLKGFINEHRPDDIMTYADRDWSDGRSYEKLGFTRLILTEPQQFWLNPEKMERYYPHRLPHEVSTHRLLPVYNSGSIKFVKLLI</sequence>
<dbReference type="RefSeq" id="WP_345240838.1">
    <property type="nucleotide sequence ID" value="NZ_BAABHD010000005.1"/>
</dbReference>
<evidence type="ECO:0000313" key="2">
    <source>
        <dbReference type="Proteomes" id="UP001501175"/>
    </source>
</evidence>
<accession>A0ABP8MFM0</accession>
<name>A0ABP8MFM0_9BACT</name>
<protein>
    <submittedName>
        <fullName evidence="1">Uncharacterized protein</fullName>
    </submittedName>
</protein>
<reference evidence="2" key="1">
    <citation type="journal article" date="2019" name="Int. J. Syst. Evol. Microbiol.">
        <title>The Global Catalogue of Microorganisms (GCM) 10K type strain sequencing project: providing services to taxonomists for standard genome sequencing and annotation.</title>
        <authorList>
            <consortium name="The Broad Institute Genomics Platform"/>
            <consortium name="The Broad Institute Genome Sequencing Center for Infectious Disease"/>
            <person name="Wu L."/>
            <person name="Ma J."/>
        </authorList>
    </citation>
    <scope>NUCLEOTIDE SEQUENCE [LARGE SCALE GENOMIC DNA]</scope>
    <source>
        <strain evidence="2">JCM 17927</strain>
    </source>
</reference>
<proteinExistence type="predicted"/>
<comment type="caution">
    <text evidence="1">The sequence shown here is derived from an EMBL/GenBank/DDBJ whole genome shotgun (WGS) entry which is preliminary data.</text>
</comment>